<dbReference type="EMBL" id="JAUIRO010000002">
    <property type="protein sequence ID" value="KAK0727768.1"/>
    <property type="molecule type" value="Genomic_DNA"/>
</dbReference>
<sequence length="182" mass="19968">MNTRLRRAMRELSKALVDPIRSLLKSSTHRHRHICFIPAGHLTRVPFAALELDGRPLIEDFVVYQAPSLVILKLLSESTNRKPPGLSSIAVVVANDLSLPANVVECVDTADQLGAILSQHDAVHVGARGEMVYKTPLSSFIELKEPCLLTCILGSLATPGTASPTFTSRLLLCWWDTRLCCN</sequence>
<evidence type="ECO:0000259" key="1">
    <source>
        <dbReference type="Pfam" id="PF12770"/>
    </source>
</evidence>
<dbReference type="GeneID" id="85324580"/>
<comment type="caution">
    <text evidence="2">The sequence shown here is derived from an EMBL/GenBank/DDBJ whole genome shotgun (WGS) entry which is preliminary data.</text>
</comment>
<proteinExistence type="predicted"/>
<dbReference type="Proteomes" id="UP001172101">
    <property type="component" value="Unassembled WGS sequence"/>
</dbReference>
<name>A0AA40B541_9PEZI</name>
<dbReference type="RefSeq" id="XP_060300623.1">
    <property type="nucleotide sequence ID" value="XM_060441310.1"/>
</dbReference>
<keyword evidence="3" id="KW-1185">Reference proteome</keyword>
<feature type="domain" description="CHAT" evidence="1">
    <location>
        <begin position="7"/>
        <end position="98"/>
    </location>
</feature>
<dbReference type="Pfam" id="PF12770">
    <property type="entry name" value="CHAT"/>
    <property type="match status" value="1"/>
</dbReference>
<organism evidence="2 3">
    <name type="scientific">Lasiosphaeria miniovina</name>
    <dbReference type="NCBI Taxonomy" id="1954250"/>
    <lineage>
        <taxon>Eukaryota</taxon>
        <taxon>Fungi</taxon>
        <taxon>Dikarya</taxon>
        <taxon>Ascomycota</taxon>
        <taxon>Pezizomycotina</taxon>
        <taxon>Sordariomycetes</taxon>
        <taxon>Sordariomycetidae</taxon>
        <taxon>Sordariales</taxon>
        <taxon>Lasiosphaeriaceae</taxon>
        <taxon>Lasiosphaeria</taxon>
    </lineage>
</organism>
<reference evidence="2" key="1">
    <citation type="submission" date="2023-06" db="EMBL/GenBank/DDBJ databases">
        <title>Genome-scale phylogeny and comparative genomics of the fungal order Sordariales.</title>
        <authorList>
            <consortium name="Lawrence Berkeley National Laboratory"/>
            <person name="Hensen N."/>
            <person name="Bonometti L."/>
            <person name="Westerberg I."/>
            <person name="Brannstrom I.O."/>
            <person name="Guillou S."/>
            <person name="Cros-Aarteil S."/>
            <person name="Calhoun S."/>
            <person name="Haridas S."/>
            <person name="Kuo A."/>
            <person name="Mondo S."/>
            <person name="Pangilinan J."/>
            <person name="Riley R."/>
            <person name="LaButti K."/>
            <person name="Andreopoulos B."/>
            <person name="Lipzen A."/>
            <person name="Chen C."/>
            <person name="Yanf M."/>
            <person name="Daum C."/>
            <person name="Ng V."/>
            <person name="Clum A."/>
            <person name="Steindorff A."/>
            <person name="Ohm R."/>
            <person name="Martin F."/>
            <person name="Silar P."/>
            <person name="Natvig D."/>
            <person name="Lalanne C."/>
            <person name="Gautier V."/>
            <person name="Ament-velasquez S.L."/>
            <person name="Kruys A."/>
            <person name="Hutchinson M.I."/>
            <person name="Powell A.J."/>
            <person name="Barry K."/>
            <person name="Miller A.N."/>
            <person name="Grigoriev I.V."/>
            <person name="Debuchy R."/>
            <person name="Gladieux P."/>
            <person name="Thoren M.H."/>
            <person name="Johannesson H."/>
        </authorList>
    </citation>
    <scope>NUCLEOTIDE SEQUENCE</scope>
    <source>
        <strain evidence="2">SMH2392-1A</strain>
    </source>
</reference>
<protein>
    <recommendedName>
        <fullName evidence="1">CHAT domain-containing protein</fullName>
    </recommendedName>
</protein>
<dbReference type="InterPro" id="IPR024983">
    <property type="entry name" value="CHAT_dom"/>
</dbReference>
<evidence type="ECO:0000313" key="2">
    <source>
        <dbReference type="EMBL" id="KAK0727768.1"/>
    </source>
</evidence>
<evidence type="ECO:0000313" key="3">
    <source>
        <dbReference type="Proteomes" id="UP001172101"/>
    </source>
</evidence>
<dbReference type="AlphaFoldDB" id="A0AA40B541"/>
<gene>
    <name evidence="2" type="ORF">B0T26DRAFT_695671</name>
</gene>
<accession>A0AA40B541</accession>